<dbReference type="EMBL" id="JANPWB010000015">
    <property type="protein sequence ID" value="KAJ1091344.1"/>
    <property type="molecule type" value="Genomic_DNA"/>
</dbReference>
<organism evidence="2 3">
    <name type="scientific">Pleurodeles waltl</name>
    <name type="common">Iberian ribbed newt</name>
    <dbReference type="NCBI Taxonomy" id="8319"/>
    <lineage>
        <taxon>Eukaryota</taxon>
        <taxon>Metazoa</taxon>
        <taxon>Chordata</taxon>
        <taxon>Craniata</taxon>
        <taxon>Vertebrata</taxon>
        <taxon>Euteleostomi</taxon>
        <taxon>Amphibia</taxon>
        <taxon>Batrachia</taxon>
        <taxon>Caudata</taxon>
        <taxon>Salamandroidea</taxon>
        <taxon>Salamandridae</taxon>
        <taxon>Pleurodelinae</taxon>
        <taxon>Pleurodeles</taxon>
    </lineage>
</organism>
<dbReference type="AlphaFoldDB" id="A0AAV7LK03"/>
<dbReference type="Proteomes" id="UP001066276">
    <property type="component" value="Chromosome 11"/>
</dbReference>
<feature type="compositionally biased region" description="Basic and acidic residues" evidence="1">
    <location>
        <begin position="77"/>
        <end position="89"/>
    </location>
</feature>
<sequence>MSGPTLGSRTAEIQCRGEDRWPREAHEESDECWSWCTKESTGDEERTPKEDAVPEDADTALRMSGPTLGSRTAEIQCRGEDRWPREAHE</sequence>
<gene>
    <name evidence="2" type="ORF">NDU88_004471</name>
</gene>
<feature type="region of interest" description="Disordered" evidence="1">
    <location>
        <begin position="38"/>
        <end position="89"/>
    </location>
</feature>
<evidence type="ECO:0000313" key="3">
    <source>
        <dbReference type="Proteomes" id="UP001066276"/>
    </source>
</evidence>
<accession>A0AAV7LK03</accession>
<name>A0AAV7LK03_PLEWA</name>
<evidence type="ECO:0000256" key="1">
    <source>
        <dbReference type="SAM" id="MobiDB-lite"/>
    </source>
</evidence>
<protein>
    <submittedName>
        <fullName evidence="2">Uncharacterized protein</fullName>
    </submittedName>
</protein>
<proteinExistence type="predicted"/>
<comment type="caution">
    <text evidence="2">The sequence shown here is derived from an EMBL/GenBank/DDBJ whole genome shotgun (WGS) entry which is preliminary data.</text>
</comment>
<keyword evidence="3" id="KW-1185">Reference proteome</keyword>
<evidence type="ECO:0000313" key="2">
    <source>
        <dbReference type="EMBL" id="KAJ1091344.1"/>
    </source>
</evidence>
<reference evidence="2" key="1">
    <citation type="journal article" date="2022" name="bioRxiv">
        <title>Sequencing and chromosome-scale assembly of the giantPleurodeles waltlgenome.</title>
        <authorList>
            <person name="Brown T."/>
            <person name="Elewa A."/>
            <person name="Iarovenko S."/>
            <person name="Subramanian E."/>
            <person name="Araus A.J."/>
            <person name="Petzold A."/>
            <person name="Susuki M."/>
            <person name="Suzuki K.-i.T."/>
            <person name="Hayashi T."/>
            <person name="Toyoda A."/>
            <person name="Oliveira C."/>
            <person name="Osipova E."/>
            <person name="Leigh N.D."/>
            <person name="Simon A."/>
            <person name="Yun M.H."/>
        </authorList>
    </citation>
    <scope>NUCLEOTIDE SEQUENCE</scope>
    <source>
        <strain evidence="2">20211129_DDA</strain>
        <tissue evidence="2">Liver</tissue>
    </source>
</reference>
<feature type="compositionally biased region" description="Basic and acidic residues" evidence="1">
    <location>
        <begin position="40"/>
        <end position="52"/>
    </location>
</feature>